<evidence type="ECO:0000313" key="2">
    <source>
        <dbReference type="EMBL" id="TCG10465.1"/>
    </source>
</evidence>
<name>A0A4R0XND6_9MOLU</name>
<dbReference type="PANTHER" id="PTHR30399:SF1">
    <property type="entry name" value="UTP PYROPHOSPHATASE"/>
    <property type="match status" value="1"/>
</dbReference>
<evidence type="ECO:0000259" key="1">
    <source>
        <dbReference type="Pfam" id="PF01863"/>
    </source>
</evidence>
<dbReference type="Proteomes" id="UP000291072">
    <property type="component" value="Unassembled WGS sequence"/>
</dbReference>
<dbReference type="OrthoDB" id="9811177at2"/>
<organism evidence="2 3">
    <name type="scientific">Mycoplasma todarodis</name>
    <dbReference type="NCBI Taxonomy" id="1937191"/>
    <lineage>
        <taxon>Bacteria</taxon>
        <taxon>Bacillati</taxon>
        <taxon>Mycoplasmatota</taxon>
        <taxon>Mollicutes</taxon>
        <taxon>Mycoplasmataceae</taxon>
        <taxon>Mycoplasma</taxon>
    </lineage>
</organism>
<dbReference type="InterPro" id="IPR002725">
    <property type="entry name" value="YgjP-like_metallopeptidase"/>
</dbReference>
<dbReference type="EMBL" id="PSZP01000042">
    <property type="protein sequence ID" value="TCG10465.1"/>
    <property type="molecule type" value="Genomic_DNA"/>
</dbReference>
<dbReference type="Pfam" id="PF01863">
    <property type="entry name" value="YgjP-like"/>
    <property type="match status" value="1"/>
</dbReference>
<evidence type="ECO:0000313" key="3">
    <source>
        <dbReference type="Proteomes" id="UP000291072"/>
    </source>
</evidence>
<reference evidence="2 3" key="1">
    <citation type="submission" date="2018-02" db="EMBL/GenBank/DDBJ databases">
        <title>Mycoplasma marinum and Mycoplasma todarodis sp. nov., moderately halophilic and psychrotolerant mycoplasmas isolated from cephalopods.</title>
        <authorList>
            <person name="Viver T."/>
        </authorList>
    </citation>
    <scope>NUCLEOTIDE SEQUENCE [LARGE SCALE GENOMIC DNA]</scope>
    <source>
        <strain evidence="2 3">5H</strain>
    </source>
</reference>
<dbReference type="CDD" id="cd07344">
    <property type="entry name" value="M48_yhfN_like"/>
    <property type="match status" value="1"/>
</dbReference>
<sequence length="231" mass="27741">METLTYYFDRKIFKIDIKRTNNKNMYLKMDGAKVVCSAPKNLTLVEIKVFVDQHALKFYEHSKKVKVNELYSLKEDFIFLFGKKYKIIRLSGFSRTKIEIMDNKIYIKAPDNSDDRTEKNIKKILKEQTTKYIKKKQMYFEKIMEVPPHTNKFVYKTSTWGSNYVNEKRIIFSTKLAHYRESVINYVIVHELAHNKEPNHSVNFWAEVEKFVPNWKELRKELRADSKMLDE</sequence>
<dbReference type="InterPro" id="IPR053136">
    <property type="entry name" value="UTP_pyrophosphatase-like"/>
</dbReference>
<dbReference type="RefSeq" id="WP_131613781.1">
    <property type="nucleotide sequence ID" value="NZ_PSZP01000042.1"/>
</dbReference>
<dbReference type="AlphaFoldDB" id="A0A4R0XND6"/>
<feature type="domain" description="YgjP-like metallopeptidase" evidence="1">
    <location>
        <begin position="23"/>
        <end position="223"/>
    </location>
</feature>
<protein>
    <recommendedName>
        <fullName evidence="1">YgjP-like metallopeptidase domain-containing protein</fullName>
    </recommendedName>
</protein>
<gene>
    <name evidence="2" type="ORF">C4B25_04035</name>
</gene>
<dbReference type="PANTHER" id="PTHR30399">
    <property type="entry name" value="UNCHARACTERIZED PROTEIN YGJP"/>
    <property type="match status" value="1"/>
</dbReference>
<comment type="caution">
    <text evidence="2">The sequence shown here is derived from an EMBL/GenBank/DDBJ whole genome shotgun (WGS) entry which is preliminary data.</text>
</comment>
<keyword evidence="3" id="KW-1185">Reference proteome</keyword>
<proteinExistence type="predicted"/>
<dbReference type="Gene3D" id="3.30.2010.10">
    <property type="entry name" value="Metalloproteases ('zincins'), catalytic domain"/>
    <property type="match status" value="1"/>
</dbReference>
<accession>A0A4R0XND6</accession>